<name>A0A2M7G8G7_9BACT</name>
<dbReference type="InterPro" id="IPR037997">
    <property type="entry name" value="Dgk1-like"/>
</dbReference>
<proteinExistence type="predicted"/>
<dbReference type="PANTHER" id="PTHR31303">
    <property type="entry name" value="CTP-DEPENDENT DIACYLGLYCEROL KINASE 1"/>
    <property type="match status" value="1"/>
</dbReference>
<organism evidence="2 3">
    <name type="scientific">bacterium (Candidatus Blackallbacteria) CG17_big_fil_post_rev_8_21_14_2_50_48_46</name>
    <dbReference type="NCBI Taxonomy" id="2014261"/>
    <lineage>
        <taxon>Bacteria</taxon>
        <taxon>Candidatus Blackallbacteria</taxon>
    </lineage>
</organism>
<keyword evidence="1" id="KW-0472">Membrane</keyword>
<dbReference type="EMBL" id="PFFQ01000012">
    <property type="protein sequence ID" value="PIW18395.1"/>
    <property type="molecule type" value="Genomic_DNA"/>
</dbReference>
<dbReference type="Proteomes" id="UP000231019">
    <property type="component" value="Unassembled WGS sequence"/>
</dbReference>
<keyword evidence="1" id="KW-1133">Transmembrane helix</keyword>
<feature type="transmembrane region" description="Helical" evidence="1">
    <location>
        <begin position="312"/>
        <end position="331"/>
    </location>
</feature>
<dbReference type="PANTHER" id="PTHR31303:SF1">
    <property type="entry name" value="CTP-DEPENDENT DIACYLGLYCEROL KINASE 1"/>
    <property type="match status" value="1"/>
</dbReference>
<comment type="caution">
    <text evidence="2">The sequence shown here is derived from an EMBL/GenBank/DDBJ whole genome shotgun (WGS) entry which is preliminary data.</text>
</comment>
<evidence type="ECO:0000256" key="1">
    <source>
        <dbReference type="SAM" id="Phobius"/>
    </source>
</evidence>
<dbReference type="AlphaFoldDB" id="A0A2M7G8G7"/>
<evidence type="ECO:0000313" key="2">
    <source>
        <dbReference type="EMBL" id="PIW18395.1"/>
    </source>
</evidence>
<protein>
    <recommendedName>
        <fullName evidence="4">Phosphatidate cytidylyltransferase</fullName>
    </recommendedName>
</protein>
<gene>
    <name evidence="2" type="ORF">COW36_03645</name>
</gene>
<evidence type="ECO:0000313" key="3">
    <source>
        <dbReference type="Proteomes" id="UP000231019"/>
    </source>
</evidence>
<feature type="transmembrane region" description="Helical" evidence="1">
    <location>
        <begin position="210"/>
        <end position="236"/>
    </location>
</feature>
<accession>A0A2M7G8G7</accession>
<feature type="transmembrane region" description="Helical" evidence="1">
    <location>
        <begin position="257"/>
        <end position="278"/>
    </location>
</feature>
<evidence type="ECO:0008006" key="4">
    <source>
        <dbReference type="Google" id="ProtNLM"/>
    </source>
</evidence>
<reference evidence="2 3" key="1">
    <citation type="submission" date="2017-09" db="EMBL/GenBank/DDBJ databases">
        <title>Depth-based differentiation of microbial function through sediment-hosted aquifers and enrichment of novel symbionts in the deep terrestrial subsurface.</title>
        <authorList>
            <person name="Probst A.J."/>
            <person name="Ladd B."/>
            <person name="Jarett J.K."/>
            <person name="Geller-Mcgrath D.E."/>
            <person name="Sieber C.M."/>
            <person name="Emerson J.B."/>
            <person name="Anantharaman K."/>
            <person name="Thomas B.C."/>
            <person name="Malmstrom R."/>
            <person name="Stieglmeier M."/>
            <person name="Klingl A."/>
            <person name="Woyke T."/>
            <person name="Ryan C.M."/>
            <person name="Banfield J.F."/>
        </authorList>
    </citation>
    <scope>NUCLEOTIDE SEQUENCE [LARGE SCALE GENOMIC DNA]</scope>
    <source>
        <strain evidence="2">CG17_big_fil_post_rev_8_21_14_2_50_48_46</strain>
    </source>
</reference>
<feature type="transmembrane region" description="Helical" evidence="1">
    <location>
        <begin position="284"/>
        <end position="305"/>
    </location>
</feature>
<sequence length="332" mass="36676">MEPTLVLKTQSFALRLYSLLRDLDPSRWGSVRKKNITHQIIELEAEVHRLYDQMQSVLLTLEEQEIKEAPLTALQETLKPVGSLLTQLKDVHQVEHLSYVNLYTLSKRLQKAYQRLSVMMEACQTPIPHLRPTNLTRSVFHAANAVSILFMIALVPSFDWMFWIALAFLVFCIFTESLKRIHPSLKAQVMRIFAPIAHPHEYDKVNSATWYGVALLLLSMMPLPLGIVAVAVLGFGDPAAGLIGRKYGKIPMPGNRTLEGSMTFFLVGTLAASISLTLMHPLPLYVNLIVSAAAALTGALGEFLGKYPDDNLSIPLTSAGGAALALSVLGIF</sequence>
<keyword evidence="1" id="KW-0812">Transmembrane</keyword>
<dbReference type="GO" id="GO:0004143">
    <property type="term" value="F:ATP-dependent diacylglycerol kinase activity"/>
    <property type="evidence" value="ECO:0007669"/>
    <property type="project" value="InterPro"/>
</dbReference>